<reference evidence="2" key="1">
    <citation type="submission" date="2018-02" db="EMBL/GenBank/DDBJ databases">
        <title>Rhizophora mucronata_Transcriptome.</title>
        <authorList>
            <person name="Meera S.P."/>
            <person name="Sreeshan A."/>
            <person name="Augustine A."/>
        </authorList>
    </citation>
    <scope>NUCLEOTIDE SEQUENCE</scope>
    <source>
        <tissue evidence="2">Leaf</tissue>
    </source>
</reference>
<proteinExistence type="predicted"/>
<dbReference type="AlphaFoldDB" id="A0A2P2JHC8"/>
<protein>
    <submittedName>
        <fullName evidence="2">Uncharacterized protein MANES_06G112600</fullName>
    </submittedName>
</protein>
<feature type="compositionally biased region" description="Basic and acidic residues" evidence="1">
    <location>
        <begin position="1"/>
        <end position="14"/>
    </location>
</feature>
<feature type="region of interest" description="Disordered" evidence="1">
    <location>
        <begin position="1"/>
        <end position="23"/>
    </location>
</feature>
<organism evidence="2">
    <name type="scientific">Rhizophora mucronata</name>
    <name type="common">Asiatic mangrove</name>
    <dbReference type="NCBI Taxonomy" id="61149"/>
    <lineage>
        <taxon>Eukaryota</taxon>
        <taxon>Viridiplantae</taxon>
        <taxon>Streptophyta</taxon>
        <taxon>Embryophyta</taxon>
        <taxon>Tracheophyta</taxon>
        <taxon>Spermatophyta</taxon>
        <taxon>Magnoliopsida</taxon>
        <taxon>eudicotyledons</taxon>
        <taxon>Gunneridae</taxon>
        <taxon>Pentapetalae</taxon>
        <taxon>rosids</taxon>
        <taxon>fabids</taxon>
        <taxon>Malpighiales</taxon>
        <taxon>Rhizophoraceae</taxon>
        <taxon>Rhizophora</taxon>
    </lineage>
</organism>
<evidence type="ECO:0000256" key="1">
    <source>
        <dbReference type="SAM" id="MobiDB-lite"/>
    </source>
</evidence>
<dbReference type="EMBL" id="GGEC01012389">
    <property type="protein sequence ID" value="MBW92872.1"/>
    <property type="molecule type" value="Transcribed_RNA"/>
</dbReference>
<evidence type="ECO:0000313" key="2">
    <source>
        <dbReference type="EMBL" id="MBW92872.1"/>
    </source>
</evidence>
<accession>A0A2P2JHC8</accession>
<name>A0A2P2JHC8_RHIMU</name>
<sequence length="68" mass="7736">MRIEDSSGGHRVPNEDSNNLCAPAGGQFQDFDVLPVREVTKKQKASGFVRNYLVGRRVRWEKCELCCH</sequence>